<organism evidence="2 3">
    <name type="scientific">Rotaria sordida</name>
    <dbReference type="NCBI Taxonomy" id="392033"/>
    <lineage>
        <taxon>Eukaryota</taxon>
        <taxon>Metazoa</taxon>
        <taxon>Spiralia</taxon>
        <taxon>Gnathifera</taxon>
        <taxon>Rotifera</taxon>
        <taxon>Eurotatoria</taxon>
        <taxon>Bdelloidea</taxon>
        <taxon>Philodinida</taxon>
        <taxon>Philodinidae</taxon>
        <taxon>Rotaria</taxon>
    </lineage>
</organism>
<evidence type="ECO:0000256" key="1">
    <source>
        <dbReference type="SAM" id="MobiDB-lite"/>
    </source>
</evidence>
<dbReference type="SUPFAM" id="SSF56112">
    <property type="entry name" value="Protein kinase-like (PK-like)"/>
    <property type="match status" value="1"/>
</dbReference>
<dbReference type="InterPro" id="IPR011009">
    <property type="entry name" value="Kinase-like_dom_sf"/>
</dbReference>
<evidence type="ECO:0000313" key="2">
    <source>
        <dbReference type="EMBL" id="CAF3624091.1"/>
    </source>
</evidence>
<dbReference type="Proteomes" id="UP000663823">
    <property type="component" value="Unassembled WGS sequence"/>
</dbReference>
<name>A0A818PFJ2_9BILA</name>
<feature type="region of interest" description="Disordered" evidence="1">
    <location>
        <begin position="1"/>
        <end position="73"/>
    </location>
</feature>
<feature type="region of interest" description="Disordered" evidence="1">
    <location>
        <begin position="336"/>
        <end position="357"/>
    </location>
</feature>
<gene>
    <name evidence="2" type="ORF">OTI717_LOCUS7962</name>
</gene>
<feature type="compositionally biased region" description="Basic and acidic residues" evidence="1">
    <location>
        <begin position="21"/>
        <end position="54"/>
    </location>
</feature>
<proteinExistence type="predicted"/>
<reference evidence="2" key="1">
    <citation type="submission" date="2021-02" db="EMBL/GenBank/DDBJ databases">
        <authorList>
            <person name="Nowell W R."/>
        </authorList>
    </citation>
    <scope>NUCLEOTIDE SEQUENCE</scope>
</reference>
<feature type="compositionally biased region" description="Polar residues" evidence="1">
    <location>
        <begin position="1"/>
        <end position="15"/>
    </location>
</feature>
<accession>A0A818PFJ2</accession>
<protein>
    <submittedName>
        <fullName evidence="2">Uncharacterized protein</fullName>
    </submittedName>
</protein>
<sequence length="428" mass="51621">MMADNNNNQPRTTFELQYLIEQEKTKREEEKTKRKRLEEETKRENKKIDEETKQTKRKNKEIEEEEKTKRIKMQRTQSSLTDILWSSHKDFYGYVVDGNLYNFEIDWVSSNDNDYFNDRIKNYIKDYLNELSSLKRVYETDLQKNFNDLIANLLNAYDDSTLLQYKNTVDSSYLESKYSPDCTFIFKNIDVSNECLQDFVVCLGELKCPDQSMTETKCIGQLLQYLHIKFYYVERRQNSSDYNYYQSKSFQIYDSSFEKLPINNRQKITTNEKSKKKFHYCENTWKIFTKFLIMNMNFYRYETLNIDPCDNQLNKYLITNRLGYGLTSKVYLLNDKENNNENQQTNNNNKRKQENNTNDIKSHVIKISKNNGYSSEFLNELMITKKLKEKDIHKFESFFQEIIYSSPTGNGFLYYFLKIFNRLKDYKE</sequence>
<dbReference type="AlphaFoldDB" id="A0A818PFJ2"/>
<comment type="caution">
    <text evidence="2">The sequence shown here is derived from an EMBL/GenBank/DDBJ whole genome shotgun (WGS) entry which is preliminary data.</text>
</comment>
<dbReference type="EMBL" id="CAJOAX010000618">
    <property type="protein sequence ID" value="CAF3624091.1"/>
    <property type="molecule type" value="Genomic_DNA"/>
</dbReference>
<evidence type="ECO:0000313" key="3">
    <source>
        <dbReference type="Proteomes" id="UP000663823"/>
    </source>
</evidence>